<keyword evidence="2" id="KW-1185">Reference proteome</keyword>
<evidence type="ECO:0000313" key="1">
    <source>
        <dbReference type="EMBL" id="MBA0085768.1"/>
    </source>
</evidence>
<organism evidence="1 2">
    <name type="scientific">Candidatus Acidiferrum panamense</name>
    <dbReference type="NCBI Taxonomy" id="2741543"/>
    <lineage>
        <taxon>Bacteria</taxon>
        <taxon>Pseudomonadati</taxon>
        <taxon>Acidobacteriota</taxon>
        <taxon>Terriglobia</taxon>
        <taxon>Candidatus Acidiferrales</taxon>
        <taxon>Candidatus Acidiferrum</taxon>
    </lineage>
</organism>
<dbReference type="AlphaFoldDB" id="A0A7V8SX90"/>
<gene>
    <name evidence="1" type="ORF">HRJ53_12290</name>
</gene>
<dbReference type="EMBL" id="JACDQQ010001201">
    <property type="protein sequence ID" value="MBA0085768.1"/>
    <property type="molecule type" value="Genomic_DNA"/>
</dbReference>
<sequence length="304" mass="34202">MENDRMKPIRSFLLTLLWLSVVSNSSGQEMKAANPAAAPPKILVLVHQEIEMGKASERQKLVASMSRACDRLDAPSFWIDLQPLTGTRETLSFDLFDTFEQVQQAHSGWKQFYAAHPDLAQTQGEIDSLVTGERTLIAVRRDDLGAPPPEDIDLSEARFMRVLEVRLLPGHGKDFEESIRLWGQGRTRGKAERPWVVYRVSEGTSAPTFLVFLPFSELKEYDDLLEQKEEVLEGNEGEDTADRLRQIAHDAYASIESNLYVVRPETSHVPREFAAGEADFWRTASPVEAKPEVKSGVSHAKKKP</sequence>
<accession>A0A7V8SX90</accession>
<reference evidence="1" key="1">
    <citation type="submission" date="2020-06" db="EMBL/GenBank/DDBJ databases">
        <title>Legume-microbial interactions unlock mineral nutrients during tropical forest succession.</title>
        <authorList>
            <person name="Epihov D.Z."/>
        </authorList>
    </citation>
    <scope>NUCLEOTIDE SEQUENCE [LARGE SCALE GENOMIC DNA]</scope>
    <source>
        <strain evidence="1">Pan2503</strain>
    </source>
</reference>
<proteinExistence type="predicted"/>
<evidence type="ECO:0000313" key="2">
    <source>
        <dbReference type="Proteomes" id="UP000567293"/>
    </source>
</evidence>
<evidence type="ECO:0008006" key="3">
    <source>
        <dbReference type="Google" id="ProtNLM"/>
    </source>
</evidence>
<comment type="caution">
    <text evidence="1">The sequence shown here is derived from an EMBL/GenBank/DDBJ whole genome shotgun (WGS) entry which is preliminary data.</text>
</comment>
<dbReference type="Proteomes" id="UP000567293">
    <property type="component" value="Unassembled WGS sequence"/>
</dbReference>
<name>A0A7V8SX90_9BACT</name>
<protein>
    <recommendedName>
        <fullName evidence="3">Antibiotic biosynthesis monooxygenase</fullName>
    </recommendedName>
</protein>